<dbReference type="AlphaFoldDB" id="A0A223N0G7"/>
<dbReference type="EMBL" id="CP022741">
    <property type="protein sequence ID" value="ASU23188.1"/>
    <property type="molecule type" value="Genomic_DNA"/>
</dbReference>
<feature type="chain" id="PRO_5012058729" evidence="1">
    <location>
        <begin position="20"/>
        <end position="109"/>
    </location>
</feature>
<gene>
    <name evidence="2" type="ORF">CCZ37_11605</name>
</gene>
<dbReference type="KEGG" id="vqi:CCZ37_11605"/>
<evidence type="ECO:0000313" key="3">
    <source>
        <dbReference type="Proteomes" id="UP000215148"/>
    </source>
</evidence>
<protein>
    <submittedName>
        <fullName evidence="2">Uncharacterized protein</fullName>
    </submittedName>
</protein>
<reference evidence="2 3" key="1">
    <citation type="submission" date="2017-08" db="EMBL/GenBank/DDBJ databases">
        <title>The Vibrio qinghaiensis sp.-Q67 is a luminous bacteria isolated firstly from Qinghai lake, Qinghai province, China, which has been proved to be very sensitive to detect environmental and food pollutants. Therefore, complete genome analysis of V. qinghaiensis sp.-Q67 highlights the potential application of this strain on detection of hazards in the contaminated environments.</title>
        <authorList>
            <person name="Gong L."/>
        </authorList>
    </citation>
    <scope>NUCLEOTIDE SEQUENCE [LARGE SCALE GENOMIC DNA]</scope>
    <source>
        <strain evidence="2 3">Q67</strain>
    </source>
</reference>
<feature type="signal peptide" evidence="1">
    <location>
        <begin position="1"/>
        <end position="19"/>
    </location>
</feature>
<name>A0A223N0G7_9VIBR</name>
<keyword evidence="3" id="KW-1185">Reference proteome</keyword>
<dbReference type="RefSeq" id="WP_094500567.1">
    <property type="nucleotide sequence ID" value="NZ_CAWNHI010000001.1"/>
</dbReference>
<evidence type="ECO:0000313" key="2">
    <source>
        <dbReference type="EMBL" id="ASU23188.1"/>
    </source>
</evidence>
<dbReference type="Proteomes" id="UP000215148">
    <property type="component" value="Chromosome 1"/>
</dbReference>
<evidence type="ECO:0000256" key="1">
    <source>
        <dbReference type="SAM" id="SignalP"/>
    </source>
</evidence>
<accession>A0A223N0G7</accession>
<keyword evidence="1" id="KW-0732">Signal</keyword>
<sequence length="109" mass="12054">MFKKILLIFTLLLPFYAFSGTQTGKVAWIVVRASDGLVYFGIEGSPASGKPQCATHSYWMIRDENSNVGKQQYSLLLTAYASAKPVDIVGMNSCKRWADGEDVNSIKIK</sequence>
<organism evidence="2 3">
    <name type="scientific">Vibrio qinghaiensis</name>
    <dbReference type="NCBI Taxonomy" id="2025808"/>
    <lineage>
        <taxon>Bacteria</taxon>
        <taxon>Pseudomonadati</taxon>
        <taxon>Pseudomonadota</taxon>
        <taxon>Gammaproteobacteria</taxon>
        <taxon>Vibrionales</taxon>
        <taxon>Vibrionaceae</taxon>
        <taxon>Vibrio</taxon>
    </lineage>
</organism>
<proteinExistence type="predicted"/>